<sequence length="395" mass="45946">MPDPLSSEPLNFPLNFSHTAKANAKSSAQVLREGDYDATERRVYTTFQRCHGCGTDEKAQTLIVIRDRLTQDTYEIGRKCMTDLYGVDIGQFDTHAKQVRSTRLHLEQKLGLTGSLSAERQIAIVREAVLTYVPIPERFTRELDEANPWYLAPAESDRIRDLHQLACYHREWQEQPERARRRWTALRGHPAFAFKPDRDAVHRLCTRALESGPQFPERDIDRLNATLREAASFEHRWPRLVDPQDHPDQDRYQQALREALTARVRLGEPVDASLTQTDLQKFDPLAHASVPAKRLYAVIGVWDADANRYASIVNATDTYWKKTRRPFTAVGPVERRLIPAETFMRRNKDNELEEVERTPAWIFQFCRVAWALAEPYTETYPLWRAYGRMHLERYL</sequence>
<organism evidence="1 2">
    <name type="scientific">Deinococcus oregonensis</name>
    <dbReference type="NCBI Taxonomy" id="1805970"/>
    <lineage>
        <taxon>Bacteria</taxon>
        <taxon>Thermotogati</taxon>
        <taxon>Deinococcota</taxon>
        <taxon>Deinococci</taxon>
        <taxon>Deinococcales</taxon>
        <taxon>Deinococcaceae</taxon>
        <taxon>Deinococcus</taxon>
    </lineage>
</organism>
<evidence type="ECO:0000313" key="2">
    <source>
        <dbReference type="Proteomes" id="UP001589733"/>
    </source>
</evidence>
<dbReference type="Proteomes" id="UP001589733">
    <property type="component" value="Unassembled WGS sequence"/>
</dbReference>
<dbReference type="EMBL" id="JBHLYR010000033">
    <property type="protein sequence ID" value="MFB9992648.1"/>
    <property type="molecule type" value="Genomic_DNA"/>
</dbReference>
<name>A0ABV6B2L7_9DEIO</name>
<accession>A0ABV6B2L7</accession>
<dbReference type="RefSeq" id="WP_380009958.1">
    <property type="nucleotide sequence ID" value="NZ_JBHLYR010000033.1"/>
</dbReference>
<keyword evidence="2" id="KW-1185">Reference proteome</keyword>
<gene>
    <name evidence="1" type="ORF">ACFFLM_11785</name>
</gene>
<protein>
    <submittedName>
        <fullName evidence="1">Uncharacterized protein</fullName>
    </submittedName>
</protein>
<proteinExistence type="predicted"/>
<reference evidence="1 2" key="1">
    <citation type="submission" date="2024-09" db="EMBL/GenBank/DDBJ databases">
        <authorList>
            <person name="Sun Q."/>
            <person name="Mori K."/>
        </authorList>
    </citation>
    <scope>NUCLEOTIDE SEQUENCE [LARGE SCALE GENOMIC DNA]</scope>
    <source>
        <strain evidence="1 2">JCM 13503</strain>
    </source>
</reference>
<comment type="caution">
    <text evidence="1">The sequence shown here is derived from an EMBL/GenBank/DDBJ whole genome shotgun (WGS) entry which is preliminary data.</text>
</comment>
<evidence type="ECO:0000313" key="1">
    <source>
        <dbReference type="EMBL" id="MFB9992648.1"/>
    </source>
</evidence>